<proteinExistence type="predicted"/>
<gene>
    <name evidence="1" type="primary">30</name>
    <name evidence="1" type="ORF">SEA_MOLLYMUR_30</name>
</gene>
<dbReference type="EMBL" id="MK977705">
    <property type="protein sequence ID" value="QDF15391.1"/>
    <property type="molecule type" value="Genomic_DNA"/>
</dbReference>
<keyword evidence="2" id="KW-1185">Reference proteome</keyword>
<evidence type="ECO:0000313" key="2">
    <source>
        <dbReference type="Proteomes" id="UP000319811"/>
    </source>
</evidence>
<evidence type="ECO:0000313" key="1">
    <source>
        <dbReference type="EMBL" id="QDF15391.1"/>
    </source>
</evidence>
<organism evidence="1 2">
    <name type="scientific">Gordonia phage Mollymur</name>
    <dbReference type="NCBI Taxonomy" id="2590895"/>
    <lineage>
        <taxon>Viruses</taxon>
        <taxon>Duplodnaviria</taxon>
        <taxon>Heunggongvirae</taxon>
        <taxon>Uroviricota</taxon>
        <taxon>Caudoviricetes</taxon>
        <taxon>Mollymurvirus</taxon>
        <taxon>Mollymurvirus mollymur</taxon>
    </lineage>
</organism>
<dbReference type="RefSeq" id="YP_010667002.1">
    <property type="nucleotide sequence ID" value="NC_070948.1"/>
</dbReference>
<protein>
    <submittedName>
        <fullName evidence="1">Minor tail protein</fullName>
    </submittedName>
</protein>
<dbReference type="Proteomes" id="UP000319811">
    <property type="component" value="Segment"/>
</dbReference>
<sequence>MIITKPSVYLRDERTKVIYYGIDGSVWHLSGFGMGREGARLGVEPDRFYMPDMELLWLEGARQDGAKYQDTVLSKREIDIEVQITGKTPAEFRERNDRWWRAWSTRIPGTLAVWTATAGWRWIRVRLAGNVDTKWGKDPALIKACDYDMTMAADDPLWRSFKSKAHWQNTAGTGSGILQFKNWADHVAHPEYVMPGPGIYSIQDGPNGDLIELPRIEYGQTLRLDTHPLRLILRMYDHTTGMDGRSFWRKMKQARRFRNPIEGWSTADIRVGVAGGGTESQIYGVLTPRHLRPF</sequence>
<dbReference type="KEGG" id="vg:77943112"/>
<name>A0A4Y6E9N7_9CAUD</name>
<accession>A0A4Y6E9N7</accession>
<reference evidence="1 2" key="1">
    <citation type="submission" date="2019-05" db="EMBL/GenBank/DDBJ databases">
        <authorList>
            <person name="Murphy M.E."/>
            <person name="Alvaro L.E."/>
            <person name="Baker K.N."/>
            <person name="Baxter I.S."/>
            <person name="Brown M.R."/>
            <person name="Driscoll K.D."/>
            <person name="Elrubaie J.M."/>
            <person name="Feith S.L."/>
            <person name="Indihar D.F."/>
            <person name="Knoch V.T."/>
            <person name="Koirtyohann K.M."/>
            <person name="Kratz M.A."/>
            <person name="Lear A.H."/>
            <person name="Lindblom K.E."/>
            <person name="Marcus E.R."/>
            <person name="Sensor R."/>
            <person name="Sherman S.J."/>
            <person name="Swift V.R."/>
            <person name="White K.E."/>
            <person name="Wills S.J."/>
            <person name="Gatt S.M."/>
            <person name="Lohbauer S.A."/>
            <person name="Power T.R."/>
            <person name="Rosales K.A."/>
            <person name="Sisson B.M."/>
            <person name="Isern S."/>
            <person name="Michael S.F."/>
            <person name="Monti D.L."/>
            <person name="Garlena R.A."/>
            <person name="Russell D.A."/>
            <person name="Pope W.H."/>
            <person name="Jacobs-Sera D."/>
            <person name="Hatfull G.F."/>
        </authorList>
    </citation>
    <scope>NUCLEOTIDE SEQUENCE [LARGE SCALE GENOMIC DNA]</scope>
</reference>
<dbReference type="GeneID" id="77943112"/>